<dbReference type="EMBL" id="FZON01000037">
    <property type="protein sequence ID" value="SNS86139.1"/>
    <property type="molecule type" value="Genomic_DNA"/>
</dbReference>
<feature type="signal peptide" evidence="1">
    <location>
        <begin position="1"/>
        <end position="21"/>
    </location>
</feature>
<accession>A0A239HY01</accession>
<dbReference type="Gene3D" id="3.50.70.20">
    <property type="entry name" value="Cytochrome P460"/>
    <property type="match status" value="1"/>
</dbReference>
<dbReference type="AlphaFoldDB" id="A0A239HY01"/>
<dbReference type="InterPro" id="IPR038142">
    <property type="entry name" value="Cytochrome_P460_sp"/>
</dbReference>
<dbReference type="Proteomes" id="UP000198440">
    <property type="component" value="Unassembled WGS sequence"/>
</dbReference>
<evidence type="ECO:0008006" key="4">
    <source>
        <dbReference type="Google" id="ProtNLM"/>
    </source>
</evidence>
<evidence type="ECO:0000313" key="2">
    <source>
        <dbReference type="EMBL" id="SNS86139.1"/>
    </source>
</evidence>
<sequence>MKHSLISAALAFSLGGTAGLAQDMAFGSDADRDYAAEIWTYMQDSKLAGPNMIRTSPYEGTDPHGMMLETFYTTATINGREGDLIVKRNFGPVGVTEDEVLRDPDTHLAAHTIMFRREAGYDPENGDWFWVKYLPDGSLDQTPDGMAMAGQVAKGMDEGCIACHQGAGDDMVFTSDHLAN</sequence>
<name>A0A239HY01_9RHOB</name>
<gene>
    <name evidence="2" type="ORF">SAMN04488078_103748</name>
</gene>
<organism evidence="2 3">
    <name type="scientific">Antarctobacter heliothermus</name>
    <dbReference type="NCBI Taxonomy" id="74033"/>
    <lineage>
        <taxon>Bacteria</taxon>
        <taxon>Pseudomonadati</taxon>
        <taxon>Pseudomonadota</taxon>
        <taxon>Alphaproteobacteria</taxon>
        <taxon>Rhodobacterales</taxon>
        <taxon>Roseobacteraceae</taxon>
        <taxon>Antarctobacter</taxon>
    </lineage>
</organism>
<dbReference type="CDD" id="cd20716">
    <property type="entry name" value="cyt_P460_fam"/>
    <property type="match status" value="1"/>
</dbReference>
<evidence type="ECO:0000256" key="1">
    <source>
        <dbReference type="SAM" id="SignalP"/>
    </source>
</evidence>
<reference evidence="2 3" key="1">
    <citation type="submission" date="2017-06" db="EMBL/GenBank/DDBJ databases">
        <authorList>
            <person name="Kim H.J."/>
            <person name="Triplett B.A."/>
        </authorList>
    </citation>
    <scope>NUCLEOTIDE SEQUENCE [LARGE SCALE GENOMIC DNA]</scope>
    <source>
        <strain evidence="2 3">DSM 11445</strain>
    </source>
</reference>
<feature type="chain" id="PRO_5013303275" description="Cytochrome P460" evidence="1">
    <location>
        <begin position="22"/>
        <end position="180"/>
    </location>
</feature>
<keyword evidence="1" id="KW-0732">Signal</keyword>
<protein>
    <recommendedName>
        <fullName evidence="4">Cytochrome P460</fullName>
    </recommendedName>
</protein>
<evidence type="ECO:0000313" key="3">
    <source>
        <dbReference type="Proteomes" id="UP000198440"/>
    </source>
</evidence>
<proteinExistence type="predicted"/>
<dbReference type="RefSeq" id="WP_089279079.1">
    <property type="nucleotide sequence ID" value="NZ_FZON01000037.1"/>
</dbReference>
<dbReference type="OrthoDB" id="5801419at2"/>